<dbReference type="VEuPathDB" id="FungiDB:FOMG_19022"/>
<dbReference type="Proteomes" id="UP000030703">
    <property type="component" value="Unassembled WGS sequence"/>
</dbReference>
<evidence type="ECO:0000313" key="1">
    <source>
        <dbReference type="EMBL" id="EXK24237.1"/>
    </source>
</evidence>
<name>W9Z6K4_FUSOX</name>
<dbReference type="EMBL" id="KI980396">
    <property type="protein sequence ID" value="EXK24237.1"/>
    <property type="molecule type" value="Genomic_DNA"/>
</dbReference>
<dbReference type="HOGENOM" id="CLU_2158524_0_0_1"/>
<protein>
    <submittedName>
        <fullName evidence="1">Uncharacterized protein</fullName>
    </submittedName>
</protein>
<organism evidence="1">
    <name type="scientific">Fusarium oxysporum f. sp. melonis 26406</name>
    <dbReference type="NCBI Taxonomy" id="1089452"/>
    <lineage>
        <taxon>Eukaryota</taxon>
        <taxon>Fungi</taxon>
        <taxon>Dikarya</taxon>
        <taxon>Ascomycota</taxon>
        <taxon>Pezizomycotina</taxon>
        <taxon>Sordariomycetes</taxon>
        <taxon>Hypocreomycetidae</taxon>
        <taxon>Hypocreales</taxon>
        <taxon>Nectriaceae</taxon>
        <taxon>Fusarium</taxon>
        <taxon>Fusarium oxysporum species complex</taxon>
    </lineage>
</organism>
<reference evidence="1" key="2">
    <citation type="submission" date="2014-02" db="EMBL/GenBank/DDBJ databases">
        <title>Annotation of the Genome Sequence of Fusarium oxysporum f. sp. melonis 26406.</title>
        <authorList>
            <consortium name="The Broad Institute Genomics Platform"/>
            <person name="Ma L.-J."/>
            <person name="Corby-Kistler H."/>
            <person name="Broz K."/>
            <person name="Gale L.R."/>
            <person name="Jonkers W."/>
            <person name="O'Donnell K."/>
            <person name="Ploetz R."/>
            <person name="Steinberg C."/>
            <person name="Schwartz D.C."/>
            <person name="VanEtten H."/>
            <person name="Zhou S."/>
            <person name="Young S.K."/>
            <person name="Zeng Q."/>
            <person name="Gargeya S."/>
            <person name="Fitzgerald M."/>
            <person name="Abouelleil A."/>
            <person name="Alvarado L."/>
            <person name="Chapman S.B."/>
            <person name="Gainer-Dewar J."/>
            <person name="Goldberg J."/>
            <person name="Griggs A."/>
            <person name="Gujja S."/>
            <person name="Hansen M."/>
            <person name="Howarth C."/>
            <person name="Imamovic A."/>
            <person name="Ireland A."/>
            <person name="Larimer J."/>
            <person name="McCowan C."/>
            <person name="Murphy C."/>
            <person name="Pearson M."/>
            <person name="Poon T.W."/>
            <person name="Priest M."/>
            <person name="Roberts A."/>
            <person name="Saif S."/>
            <person name="Shea T."/>
            <person name="Sykes S."/>
            <person name="Wortman J."/>
            <person name="Nusbaum C."/>
            <person name="Birren B."/>
        </authorList>
    </citation>
    <scope>NUCLEOTIDE SEQUENCE</scope>
    <source>
        <strain evidence="1">26406</strain>
    </source>
</reference>
<reference evidence="1" key="1">
    <citation type="submission" date="2012-04" db="EMBL/GenBank/DDBJ databases">
        <title>The Genome Sequence of Fusarium oxysporum melonis.</title>
        <authorList>
            <consortium name="The Broad Institute Genome Sequencing Platform"/>
            <person name="Ma L.-J."/>
            <person name="Gale L.R."/>
            <person name="Schwartz D.C."/>
            <person name="Zhou S."/>
            <person name="Corby-Kistler H."/>
            <person name="Young S.K."/>
            <person name="Zeng Q."/>
            <person name="Gargeya S."/>
            <person name="Fitzgerald M."/>
            <person name="Haas B."/>
            <person name="Abouelleil A."/>
            <person name="Alvarado L."/>
            <person name="Arachchi H.M."/>
            <person name="Berlin A."/>
            <person name="Brown A."/>
            <person name="Chapman S.B."/>
            <person name="Chen Z."/>
            <person name="Dunbar C."/>
            <person name="Freedman E."/>
            <person name="Gearin G."/>
            <person name="Goldberg J."/>
            <person name="Griggs A."/>
            <person name="Gujja S."/>
            <person name="Heiman D."/>
            <person name="Howarth C."/>
            <person name="Larson L."/>
            <person name="Lui A."/>
            <person name="MacDonald P.J.P."/>
            <person name="Montmayeur A."/>
            <person name="Murphy C."/>
            <person name="Neiman D."/>
            <person name="Pearson M."/>
            <person name="Priest M."/>
            <person name="Roberts A."/>
            <person name="Saif S."/>
            <person name="Shea T."/>
            <person name="Shenoy N."/>
            <person name="Sisk P."/>
            <person name="Stolte C."/>
            <person name="Sykes S."/>
            <person name="Wortman J."/>
            <person name="Nusbaum C."/>
            <person name="Birren B."/>
        </authorList>
    </citation>
    <scope>NUCLEOTIDE SEQUENCE</scope>
    <source>
        <strain evidence="1">26406</strain>
    </source>
</reference>
<gene>
    <name evidence="1" type="ORF">FOMG_19022</name>
</gene>
<accession>W9Z6K4</accession>
<proteinExistence type="predicted"/>
<dbReference type="AlphaFoldDB" id="W9Z6K4"/>
<sequence>MSRQLLATGTKLEDLQQIPTIIHRVSIPQRNTASLKAAYSHGWLFLVPGVASSPPWVPQTPLPHSNHMFPHTSYPDMITALLDGYFLCTPSSRISVVSTSAHYLTDLALGG</sequence>